<feature type="compositionally biased region" description="Basic and acidic residues" evidence="7">
    <location>
        <begin position="486"/>
        <end position="495"/>
    </location>
</feature>
<dbReference type="InterPro" id="IPR059022">
    <property type="entry name" value="MINDY4_N"/>
</dbReference>
<keyword evidence="2 6" id="KW-0645">Protease</keyword>
<evidence type="ECO:0000259" key="8">
    <source>
        <dbReference type="Pfam" id="PF26038"/>
    </source>
</evidence>
<feature type="compositionally biased region" description="Gly residues" evidence="7">
    <location>
        <begin position="1"/>
        <end position="14"/>
    </location>
</feature>
<name>A0A8J5ZRL1_GALPY</name>
<feature type="region of interest" description="Disordered" evidence="7">
    <location>
        <begin position="115"/>
        <end position="201"/>
    </location>
</feature>
<comment type="similarity">
    <text evidence="6">Belongs to the MINDY deubiquitinase family. FAM188 subfamily.</text>
</comment>
<dbReference type="Proteomes" id="UP000700334">
    <property type="component" value="Unassembled WGS sequence"/>
</dbReference>
<keyword evidence="10" id="KW-1185">Reference proteome</keyword>
<feature type="region of interest" description="Disordered" evidence="7">
    <location>
        <begin position="1"/>
        <end position="23"/>
    </location>
</feature>
<evidence type="ECO:0000256" key="3">
    <source>
        <dbReference type="ARBA" id="ARBA00022786"/>
    </source>
</evidence>
<dbReference type="OrthoDB" id="10263628at2759"/>
<dbReference type="PANTHER" id="PTHR12473">
    <property type="entry name" value="UBIQUITIN CARBOXYL-TERMINAL HYDROLASE MINDY-4-RELATED"/>
    <property type="match status" value="1"/>
</dbReference>
<evidence type="ECO:0000256" key="2">
    <source>
        <dbReference type="ARBA" id="ARBA00022670"/>
    </source>
</evidence>
<evidence type="ECO:0000256" key="7">
    <source>
        <dbReference type="SAM" id="MobiDB-lite"/>
    </source>
</evidence>
<proteinExistence type="inferred from homology"/>
<keyword evidence="5 6" id="KW-0788">Thiol protease</keyword>
<reference evidence="9" key="1">
    <citation type="journal article" date="2021" name="Evol. Appl.">
        <title>The genome of the Pyrenean desman and the effects of bottlenecks and inbreeding on the genomic landscape of an endangered species.</title>
        <authorList>
            <person name="Escoda L."/>
            <person name="Castresana J."/>
        </authorList>
    </citation>
    <scope>NUCLEOTIDE SEQUENCE</scope>
    <source>
        <strain evidence="9">IBE-C5619</strain>
    </source>
</reference>
<organism evidence="9 10">
    <name type="scientific">Galemys pyrenaicus</name>
    <name type="common">Iberian desman</name>
    <name type="synonym">Pyrenean desman</name>
    <dbReference type="NCBI Taxonomy" id="202257"/>
    <lineage>
        <taxon>Eukaryota</taxon>
        <taxon>Metazoa</taxon>
        <taxon>Chordata</taxon>
        <taxon>Craniata</taxon>
        <taxon>Vertebrata</taxon>
        <taxon>Euteleostomi</taxon>
        <taxon>Mammalia</taxon>
        <taxon>Eutheria</taxon>
        <taxon>Laurasiatheria</taxon>
        <taxon>Eulipotyphla</taxon>
        <taxon>Talpidae</taxon>
        <taxon>Galemys</taxon>
    </lineage>
</organism>
<dbReference type="GO" id="GO:1990380">
    <property type="term" value="F:K48-linked deubiquitinase activity"/>
    <property type="evidence" value="ECO:0007669"/>
    <property type="project" value="UniProtKB-UniRule"/>
</dbReference>
<dbReference type="EMBL" id="JAGFMF010012248">
    <property type="protein sequence ID" value="KAG8505652.1"/>
    <property type="molecule type" value="Genomic_DNA"/>
</dbReference>
<dbReference type="GO" id="GO:0006508">
    <property type="term" value="P:proteolysis"/>
    <property type="evidence" value="ECO:0007669"/>
    <property type="project" value="UniProtKB-KW"/>
</dbReference>
<dbReference type="InterPro" id="IPR039785">
    <property type="entry name" value="MINY3/4"/>
</dbReference>
<gene>
    <name evidence="9" type="ORF">J0S82_016179</name>
</gene>
<feature type="compositionally biased region" description="Basic and acidic residues" evidence="7">
    <location>
        <begin position="550"/>
        <end position="561"/>
    </location>
</feature>
<dbReference type="Pfam" id="PF26038">
    <property type="entry name" value="Dimer_MINDY4_N"/>
    <property type="match status" value="1"/>
</dbReference>
<evidence type="ECO:0000256" key="5">
    <source>
        <dbReference type="ARBA" id="ARBA00022807"/>
    </source>
</evidence>
<accession>A0A8J5ZRL1</accession>
<evidence type="ECO:0000313" key="9">
    <source>
        <dbReference type="EMBL" id="KAG8505652.1"/>
    </source>
</evidence>
<feature type="non-terminal residue" evidence="9">
    <location>
        <position position="631"/>
    </location>
</feature>
<sequence length="631" mass="67704">RGLPGKGRSLGGAGDTVATATRPYWPQRIQRPGTAAGRCLVGRAGGMDSLFVEEVAASLVREFLSRKVRFASSTTLGRFLVWGTGRCDLGVPRPPPHLPGGRLSPCRLPAREMTRPKRHFPGMGNYISQEPFLPESTSREELQDPGRGPRAPLLGSGRGLQRGRALSYGPSPSFLSTAEFAQRSSRPQSRPGWPSEHGVPSPQAELLGAIASSSGHALTTVAPVNSDSDLCSQGLKKTCVTMDQERPRSDLSINSRNDLRKVLHLEFLYKENKVQALKVCPGVLEQTLAMVAHSLGPVGPPGTGGRSLALTVVGEQQTQPSSANPQGRVRSPAAALWPPQARNPKAQPLAASLHRTLVAGNAEFARGLYLLLQGPAERPDPRISPDNLDGDVLGNFVSSKRHPHKSKPVQSVLGESPTLAPAWEKVDKLQSSEPSSDTKKMGEKIRPKSGLIVRGIMAGPTASSPQASLRKRSLRRSCALSSITPAHEEESRKVPELSTGTQACPAPQEGLALSNGSSPQSPLGLHSELSSDKQRNSPGSPPHLPRRGLLHRERGWWREPSEESPAANGAPEANRTPLNFYLPGGNARSTQERLERAFKRQGSQPPPLRTVQAFLSLGSQSKPGRGEEELM</sequence>
<feature type="region of interest" description="Disordered" evidence="7">
    <location>
        <begin position="398"/>
        <end position="609"/>
    </location>
</feature>
<evidence type="ECO:0000256" key="1">
    <source>
        <dbReference type="ARBA" id="ARBA00000707"/>
    </source>
</evidence>
<feature type="compositionally biased region" description="Basic and acidic residues" evidence="7">
    <location>
        <begin position="424"/>
        <end position="446"/>
    </location>
</feature>
<dbReference type="GO" id="GO:0004843">
    <property type="term" value="F:cysteine-type deubiquitinase activity"/>
    <property type="evidence" value="ECO:0007669"/>
    <property type="project" value="UniProtKB-UniRule"/>
</dbReference>
<evidence type="ECO:0000313" key="10">
    <source>
        <dbReference type="Proteomes" id="UP000700334"/>
    </source>
</evidence>
<evidence type="ECO:0000256" key="4">
    <source>
        <dbReference type="ARBA" id="ARBA00022801"/>
    </source>
</evidence>
<dbReference type="GO" id="GO:0071108">
    <property type="term" value="P:protein K48-linked deubiquitination"/>
    <property type="evidence" value="ECO:0007669"/>
    <property type="project" value="InterPro"/>
</dbReference>
<keyword evidence="4 6" id="KW-0378">Hydrolase</keyword>
<keyword evidence="3 6" id="KW-0833">Ubl conjugation pathway</keyword>
<comment type="catalytic activity">
    <reaction evidence="1 6">
        <text>Thiol-dependent hydrolysis of ester, thioester, amide, peptide and isopeptide bonds formed by the C-terminal Gly of ubiquitin (a 76-residue protein attached to proteins as an intracellular targeting signal).</text>
        <dbReference type="EC" id="3.4.19.12"/>
    </reaction>
</comment>
<dbReference type="PANTHER" id="PTHR12473:SF8">
    <property type="entry name" value="UBIQUITIN CARBOXYL-TERMINAL HYDROLASE MINDY-4-RELATED"/>
    <property type="match status" value="1"/>
</dbReference>
<dbReference type="EC" id="3.4.19.12" evidence="6"/>
<feature type="domain" description="MINDY4 N-terminal dimerisation" evidence="8">
    <location>
        <begin position="230"/>
        <end position="276"/>
    </location>
</feature>
<evidence type="ECO:0000256" key="6">
    <source>
        <dbReference type="RuleBase" id="RU367088"/>
    </source>
</evidence>
<dbReference type="AlphaFoldDB" id="A0A8J5ZRL1"/>
<comment type="function">
    <text evidence="6">Hydrolase that can remove 'Lys-48'-linked conjugated ubiquitin from proteins.</text>
</comment>
<protein>
    <recommendedName>
        <fullName evidence="6">Ubiquitin carboxyl-terminal hydrolase MINDY</fullName>
        <ecNumber evidence="6">3.4.19.12</ecNumber>
    </recommendedName>
</protein>
<comment type="caution">
    <text evidence="9">The sequence shown here is derived from an EMBL/GenBank/DDBJ whole genome shotgun (WGS) entry which is preliminary data.</text>
</comment>